<evidence type="ECO:0000313" key="4">
    <source>
        <dbReference type="Proteomes" id="UP000305887"/>
    </source>
</evidence>
<proteinExistence type="predicted"/>
<dbReference type="SMART" id="SM00091">
    <property type="entry name" value="PAS"/>
    <property type="match status" value="3"/>
</dbReference>
<keyword evidence="4" id="KW-1185">Reference proteome</keyword>
<comment type="caution">
    <text evidence="3">The sequence shown here is derived from an EMBL/GenBank/DDBJ whole genome shotgun (WGS) entry which is preliminary data.</text>
</comment>
<dbReference type="Pfam" id="PF13188">
    <property type="entry name" value="PAS_8"/>
    <property type="match status" value="2"/>
</dbReference>
<accession>A0A5C4MQQ4</accession>
<sequence length="539" mass="58499">MLHLLDMVGAGLFAMMGAGAIALLLERRTPPCAKPPVERDAVFLFEGESLVDASPAARRLLRTQGHNEVDLTTLLALLARSFGTDLRQRLASLPPAGRLRLASADAGTLEARGNAAALQLTLRLDEKALASFERLSVDAAEAELTLLRGLAENAPQPIWMLDAQGALSWANSAYLALADHVRTLRHDGAKPGAPALIRPNWPKAPLFEVPADLAEGVSDQRRLAIPMPDGRDPLWYEVTSVRRSEGSLHFATDVGGLVLAESARHHLVQTLAKTFAQLRTGLAVFDRERRLALFNPAFVDLTGLPAAFLSERPVVATVLDRLREAKILPEPRDYRSWRENVAALESAAEQGQYCETWTLPAGQTYRVTGRPHPDGALAFLFEDISDEIGLTRRFRTELDMTRAVLDAMDQAIAVFSATGVLSLANSTYEDLWGLSADDLAKADLDSELTRWEAASLPLPLWRRLREGVGAPGRTEGTELTLRRGGGLILRMLPLPRGGTLVTFRPCPPEAREDGAAGSRADAAGPQEMPISPELLISSL</sequence>
<organism evidence="3 4">
    <name type="scientific">Rubellimicrobium rubrum</name>
    <dbReference type="NCBI Taxonomy" id="2585369"/>
    <lineage>
        <taxon>Bacteria</taxon>
        <taxon>Pseudomonadati</taxon>
        <taxon>Pseudomonadota</taxon>
        <taxon>Alphaproteobacteria</taxon>
        <taxon>Rhodobacterales</taxon>
        <taxon>Roseobacteraceae</taxon>
        <taxon>Rubellimicrobium</taxon>
    </lineage>
</organism>
<dbReference type="Gene3D" id="3.30.450.20">
    <property type="entry name" value="PAS domain"/>
    <property type="match status" value="2"/>
</dbReference>
<evidence type="ECO:0000256" key="1">
    <source>
        <dbReference type="SAM" id="MobiDB-lite"/>
    </source>
</evidence>
<dbReference type="InterPro" id="IPR000014">
    <property type="entry name" value="PAS"/>
</dbReference>
<dbReference type="RefSeq" id="WP_139077879.1">
    <property type="nucleotide sequence ID" value="NZ_VDFU01000019.1"/>
</dbReference>
<feature type="domain" description="PAS" evidence="2">
    <location>
        <begin position="397"/>
        <end position="439"/>
    </location>
</feature>
<dbReference type="Pfam" id="PF12860">
    <property type="entry name" value="PAS_7"/>
    <property type="match status" value="1"/>
</dbReference>
<dbReference type="Proteomes" id="UP000305887">
    <property type="component" value="Unassembled WGS sequence"/>
</dbReference>
<dbReference type="PROSITE" id="PS50112">
    <property type="entry name" value="PAS"/>
    <property type="match status" value="1"/>
</dbReference>
<evidence type="ECO:0000259" key="2">
    <source>
        <dbReference type="PROSITE" id="PS50112"/>
    </source>
</evidence>
<dbReference type="OrthoDB" id="9797304at2"/>
<gene>
    <name evidence="3" type="ORF">FHG66_15015</name>
</gene>
<protein>
    <submittedName>
        <fullName evidence="3">PAS domain-containing protein</fullName>
    </submittedName>
</protein>
<dbReference type="EMBL" id="VDFU01000019">
    <property type="protein sequence ID" value="TNC48182.1"/>
    <property type="molecule type" value="Genomic_DNA"/>
</dbReference>
<evidence type="ECO:0000313" key="3">
    <source>
        <dbReference type="EMBL" id="TNC48182.1"/>
    </source>
</evidence>
<name>A0A5C4MQQ4_9RHOB</name>
<feature type="region of interest" description="Disordered" evidence="1">
    <location>
        <begin position="507"/>
        <end position="539"/>
    </location>
</feature>
<dbReference type="InterPro" id="IPR035965">
    <property type="entry name" value="PAS-like_dom_sf"/>
</dbReference>
<reference evidence="3 4" key="1">
    <citation type="submission" date="2019-06" db="EMBL/GenBank/DDBJ databases">
        <title>YIM 131921 draft genome.</title>
        <authorList>
            <person name="Jiang L."/>
        </authorList>
    </citation>
    <scope>NUCLEOTIDE SEQUENCE [LARGE SCALE GENOMIC DNA]</scope>
    <source>
        <strain evidence="3 4">YIM 131921</strain>
    </source>
</reference>
<dbReference type="SUPFAM" id="SSF55785">
    <property type="entry name" value="PYP-like sensor domain (PAS domain)"/>
    <property type="match status" value="3"/>
</dbReference>
<dbReference type="AlphaFoldDB" id="A0A5C4MQQ4"/>